<proteinExistence type="predicted"/>
<dbReference type="GeneID" id="104738231"/>
<dbReference type="RefSeq" id="XP_010456739.1">
    <property type="nucleotide sequence ID" value="XM_010458437.1"/>
</dbReference>
<evidence type="ECO:0000259" key="1">
    <source>
        <dbReference type="Pfam" id="PF10551"/>
    </source>
</evidence>
<dbReference type="PANTHER" id="PTHR31973:SF187">
    <property type="entry name" value="MUTATOR TRANSPOSASE MUDRA PROTEIN"/>
    <property type="match status" value="1"/>
</dbReference>
<gene>
    <name evidence="3" type="primary">LOC104738231</name>
</gene>
<protein>
    <submittedName>
        <fullName evidence="3">Protein FAR1-RELATED SEQUENCE 8-like</fullName>
    </submittedName>
</protein>
<dbReference type="InterPro" id="IPR018289">
    <property type="entry name" value="MULE_transposase_dom"/>
</dbReference>
<evidence type="ECO:0000313" key="2">
    <source>
        <dbReference type="Proteomes" id="UP000694864"/>
    </source>
</evidence>
<accession>A0ABM0VIJ9</accession>
<keyword evidence="2" id="KW-1185">Reference proteome</keyword>
<dbReference type="Proteomes" id="UP000694864">
    <property type="component" value="Chromosome 13"/>
</dbReference>
<dbReference type="Pfam" id="PF10551">
    <property type="entry name" value="MULE"/>
    <property type="match status" value="1"/>
</dbReference>
<feature type="domain" description="MULE transposase" evidence="1">
    <location>
        <begin position="41"/>
        <end position="135"/>
    </location>
</feature>
<reference evidence="3" key="2">
    <citation type="submission" date="2025-08" db="UniProtKB">
        <authorList>
            <consortium name="RefSeq"/>
        </authorList>
    </citation>
    <scope>IDENTIFICATION</scope>
    <source>
        <tissue evidence="3">Leaf</tissue>
    </source>
</reference>
<dbReference type="PANTHER" id="PTHR31973">
    <property type="entry name" value="POLYPROTEIN, PUTATIVE-RELATED"/>
    <property type="match status" value="1"/>
</dbReference>
<sequence length="266" mass="30604">MARKKNPGTVVYLELDPVGKFKYVFIAFGHSIRGFSLMRRVIVVDGTFLKENYKGTLLASTAQDGDFHLYPIAFAIVDSENDIAWNWFFRCLLSIIPNEPDLVFVSDHAQSIEKAISELYPASHHGICKFHLQNNIKVKFRSKSFLPLVEAAANAYTFQEFEVAFRDIQNYNPKLAKYLEEADFRKWARGYAPSNYYNIMTTNITKSLNSMLNDPRELPVISLLETIRLTLTTWFNERQEKAVKHNKCATPNVTKEILLSFNDAMK</sequence>
<reference evidence="2" key="1">
    <citation type="journal article" date="2014" name="Nat. Commun.">
        <title>The emerging biofuel crop Camelina sativa retains a highly undifferentiated hexaploid genome structure.</title>
        <authorList>
            <person name="Kagale S."/>
            <person name="Koh C."/>
            <person name="Nixon J."/>
            <person name="Bollina V."/>
            <person name="Clarke W.E."/>
            <person name="Tuteja R."/>
            <person name="Spillane C."/>
            <person name="Robinson S.J."/>
            <person name="Links M.G."/>
            <person name="Clarke C."/>
            <person name="Higgins E.E."/>
            <person name="Huebert T."/>
            <person name="Sharpe A.G."/>
            <person name="Parkin I.A."/>
        </authorList>
    </citation>
    <scope>NUCLEOTIDE SEQUENCE [LARGE SCALE GENOMIC DNA]</scope>
    <source>
        <strain evidence="2">cv. DH55</strain>
    </source>
</reference>
<name>A0ABM0VIJ9_CAMSA</name>
<evidence type="ECO:0000313" key="3">
    <source>
        <dbReference type="RefSeq" id="XP_010456739.1"/>
    </source>
</evidence>
<organism evidence="2 3">
    <name type="scientific">Camelina sativa</name>
    <name type="common">False flax</name>
    <name type="synonym">Myagrum sativum</name>
    <dbReference type="NCBI Taxonomy" id="90675"/>
    <lineage>
        <taxon>Eukaryota</taxon>
        <taxon>Viridiplantae</taxon>
        <taxon>Streptophyta</taxon>
        <taxon>Embryophyta</taxon>
        <taxon>Tracheophyta</taxon>
        <taxon>Spermatophyta</taxon>
        <taxon>Magnoliopsida</taxon>
        <taxon>eudicotyledons</taxon>
        <taxon>Gunneridae</taxon>
        <taxon>Pentapetalae</taxon>
        <taxon>rosids</taxon>
        <taxon>malvids</taxon>
        <taxon>Brassicales</taxon>
        <taxon>Brassicaceae</taxon>
        <taxon>Camelineae</taxon>
        <taxon>Camelina</taxon>
    </lineage>
</organism>